<dbReference type="RefSeq" id="WP_118040572.1">
    <property type="nucleotide sequence ID" value="NZ_JACOQE010000002.1"/>
</dbReference>
<protein>
    <submittedName>
        <fullName evidence="2">DUF3786 domain-containing protein</fullName>
    </submittedName>
</protein>
<sequence length="217" mass="24843">MKEEKVSNYIKLCDEWAEKFLRMDKAELMKKLPELKQEDGYLKIVHFGVPFGVRESDGKIERLDGKTEANATEMLNIYTLFGYVKEQAFFMDKWVPFADLRNARPFAPAYKTGVTDVFAETFSGHAEELRKAFMKLNGTELPQGDVGYQINAFACEPMRFYFWDRDEEFEAQGNILFDYSATDYNHVESAVSTAEMGVRRLAEVAGLPLKGKSFGMS</sequence>
<keyword evidence="3" id="KW-1185">Reference proteome</keyword>
<proteinExistence type="predicted"/>
<feature type="domain" description="DUF3786" evidence="1">
    <location>
        <begin position="37"/>
        <end position="199"/>
    </location>
</feature>
<accession>A0ABR7I0J8</accession>
<reference evidence="2 3" key="1">
    <citation type="submission" date="2020-08" db="EMBL/GenBank/DDBJ databases">
        <title>Genome public.</title>
        <authorList>
            <person name="Liu C."/>
            <person name="Sun Q."/>
        </authorList>
    </citation>
    <scope>NUCLEOTIDE SEQUENCE [LARGE SCALE GENOMIC DNA]</scope>
    <source>
        <strain evidence="2 3">27-44</strain>
    </source>
</reference>
<dbReference type="InterPro" id="IPR024264">
    <property type="entry name" value="DUF3786"/>
</dbReference>
<dbReference type="EMBL" id="JACOQE010000002">
    <property type="protein sequence ID" value="MBC5740034.1"/>
    <property type="molecule type" value="Genomic_DNA"/>
</dbReference>
<comment type="caution">
    <text evidence="2">The sequence shown here is derived from an EMBL/GenBank/DDBJ whole genome shotgun (WGS) entry which is preliminary data.</text>
</comment>
<evidence type="ECO:0000313" key="3">
    <source>
        <dbReference type="Proteomes" id="UP000633936"/>
    </source>
</evidence>
<dbReference type="Pfam" id="PF12654">
    <property type="entry name" value="DUF3786"/>
    <property type="match status" value="1"/>
</dbReference>
<evidence type="ECO:0000259" key="1">
    <source>
        <dbReference type="Pfam" id="PF12654"/>
    </source>
</evidence>
<organism evidence="2 3">
    <name type="scientific">Blautia intestinalis</name>
    <dbReference type="NCBI Taxonomy" id="2763028"/>
    <lineage>
        <taxon>Bacteria</taxon>
        <taxon>Bacillati</taxon>
        <taxon>Bacillota</taxon>
        <taxon>Clostridia</taxon>
        <taxon>Lachnospirales</taxon>
        <taxon>Lachnospiraceae</taxon>
        <taxon>Blautia</taxon>
    </lineage>
</organism>
<name>A0ABR7I0J8_9FIRM</name>
<evidence type="ECO:0000313" key="2">
    <source>
        <dbReference type="EMBL" id="MBC5740034.1"/>
    </source>
</evidence>
<gene>
    <name evidence="2" type="ORF">H8Z79_06080</name>
</gene>
<dbReference type="Proteomes" id="UP000633936">
    <property type="component" value="Unassembled WGS sequence"/>
</dbReference>